<dbReference type="EMBL" id="CAJZBQ010000008">
    <property type="protein sequence ID" value="CAG9312628.1"/>
    <property type="molecule type" value="Genomic_DNA"/>
</dbReference>
<keyword evidence="4" id="KW-1185">Reference proteome</keyword>
<feature type="domain" description="FHA" evidence="2">
    <location>
        <begin position="270"/>
        <end position="316"/>
    </location>
</feature>
<dbReference type="InterPro" id="IPR008984">
    <property type="entry name" value="SMAD_FHA_dom_sf"/>
</dbReference>
<dbReference type="Pfam" id="PF00498">
    <property type="entry name" value="FHA"/>
    <property type="match status" value="1"/>
</dbReference>
<feature type="compositionally biased region" description="Polar residues" evidence="1">
    <location>
        <begin position="26"/>
        <end position="39"/>
    </location>
</feature>
<evidence type="ECO:0000259" key="2">
    <source>
        <dbReference type="PROSITE" id="PS50006"/>
    </source>
</evidence>
<reference evidence="3" key="1">
    <citation type="submission" date="2021-09" db="EMBL/GenBank/DDBJ databases">
        <authorList>
            <consortium name="AG Swart"/>
            <person name="Singh M."/>
            <person name="Singh A."/>
            <person name="Seah K."/>
            <person name="Emmerich C."/>
        </authorList>
    </citation>
    <scope>NUCLEOTIDE SEQUENCE</scope>
    <source>
        <strain evidence="3">ATCC30299</strain>
    </source>
</reference>
<proteinExistence type="predicted"/>
<gene>
    <name evidence="3" type="ORF">BSTOLATCC_MIC7155</name>
</gene>
<dbReference type="Proteomes" id="UP001162131">
    <property type="component" value="Unassembled WGS sequence"/>
</dbReference>
<organism evidence="3 4">
    <name type="scientific">Blepharisma stoltei</name>
    <dbReference type="NCBI Taxonomy" id="1481888"/>
    <lineage>
        <taxon>Eukaryota</taxon>
        <taxon>Sar</taxon>
        <taxon>Alveolata</taxon>
        <taxon>Ciliophora</taxon>
        <taxon>Postciliodesmatophora</taxon>
        <taxon>Heterotrichea</taxon>
        <taxon>Heterotrichida</taxon>
        <taxon>Blepharismidae</taxon>
        <taxon>Blepharisma</taxon>
    </lineage>
</organism>
<name>A0AAU9IKB6_9CILI</name>
<accession>A0AAU9IKB6</accession>
<evidence type="ECO:0000313" key="4">
    <source>
        <dbReference type="Proteomes" id="UP001162131"/>
    </source>
</evidence>
<evidence type="ECO:0000313" key="3">
    <source>
        <dbReference type="EMBL" id="CAG9312628.1"/>
    </source>
</evidence>
<comment type="caution">
    <text evidence="3">The sequence shown here is derived from an EMBL/GenBank/DDBJ whole genome shotgun (WGS) entry which is preliminary data.</text>
</comment>
<dbReference type="InterPro" id="IPR000253">
    <property type="entry name" value="FHA_dom"/>
</dbReference>
<dbReference type="CDD" id="cd00060">
    <property type="entry name" value="FHA"/>
    <property type="match status" value="1"/>
</dbReference>
<dbReference type="AlphaFoldDB" id="A0AAU9IKB6"/>
<dbReference type="Gene3D" id="2.60.200.20">
    <property type="match status" value="1"/>
</dbReference>
<sequence length="357" mass="41303">MGEDETLYSLSTKYYHITQEKSKIFNSEHQSNPIDNSRSYKPCPDNEWVKNEQSEMPNQSRSSTGVTTPSQAPLEIEVELARSFAKEFMKNTNYLEDFLEENYIWANKSLTIISEDSEINKLSKSIEKTIKPQSLDSQKCLTLKVKNAPQNSWLIPNSEISIYFNQNFPKLLGGYIKKKKDPTIYINAVTRLSITLKNDKFFIKESETVKPTAMILIEDKKIIESHDRFRVGTTLFDFDLKFGESIALRCTKENGRQILHKWNWDDNTAIVIGRGDTNSISIAFPEDKKMSKRHCSIEFLEGNWVIINQKAKNGVWNYLHNKKTMSGKCQSREIEIFKSSQFSFQNALFEVKSIKIN</sequence>
<feature type="region of interest" description="Disordered" evidence="1">
    <location>
        <begin position="26"/>
        <end position="71"/>
    </location>
</feature>
<dbReference type="SUPFAM" id="SSF49879">
    <property type="entry name" value="SMAD/FHA domain"/>
    <property type="match status" value="1"/>
</dbReference>
<protein>
    <recommendedName>
        <fullName evidence="2">FHA domain-containing protein</fullName>
    </recommendedName>
</protein>
<evidence type="ECO:0000256" key="1">
    <source>
        <dbReference type="SAM" id="MobiDB-lite"/>
    </source>
</evidence>
<dbReference type="PROSITE" id="PS50006">
    <property type="entry name" value="FHA_DOMAIN"/>
    <property type="match status" value="1"/>
</dbReference>
<feature type="compositionally biased region" description="Polar residues" evidence="1">
    <location>
        <begin position="54"/>
        <end position="71"/>
    </location>
</feature>